<dbReference type="RefSeq" id="WP_161810474.1">
    <property type="nucleotide sequence ID" value="NZ_BLJN01000001.1"/>
</dbReference>
<keyword evidence="2" id="KW-1185">Reference proteome</keyword>
<dbReference type="AlphaFoldDB" id="A0A829Y738"/>
<comment type="caution">
    <text evidence="1">The sequence shown here is derived from an EMBL/GenBank/DDBJ whole genome shotgun (WGS) entry which is preliminary data.</text>
</comment>
<evidence type="ECO:0000313" key="1">
    <source>
        <dbReference type="EMBL" id="GFE78596.1"/>
    </source>
</evidence>
<reference evidence="2" key="1">
    <citation type="submission" date="2020-01" db="EMBL/GenBank/DDBJ databases">
        <title>'Steroidobacter agaridevorans' sp. nov., agar-degrading bacteria isolated from rhizosphere soils.</title>
        <authorList>
            <person name="Ikenaga M."/>
            <person name="Kataoka M."/>
            <person name="Murouchi A."/>
            <person name="Katsuragi S."/>
            <person name="Sakai M."/>
        </authorList>
    </citation>
    <scope>NUCLEOTIDE SEQUENCE [LARGE SCALE GENOMIC DNA]</scope>
    <source>
        <strain evidence="2">YU21-B</strain>
    </source>
</reference>
<protein>
    <submittedName>
        <fullName evidence="1">Uncharacterized protein</fullName>
    </submittedName>
</protein>
<proteinExistence type="predicted"/>
<sequence length="399" mass="44211">MKAWNARLWDRVARRILIAGCCVISMALSVDASAAIRRFEMALFGNSNPGYTDLAWFSAGQSQPAGRAIMSLDGVYQSPNLAGYLASLGYDWSRVAAVVIDEPYWFATGATNWANPCAPGDPRINAIWATETYLQNAAAAVKSIAPATRFWVNFSEPEMTWMQASCIFNRSYIDVISLDKYMVPFSTVQPYYNWIVSHRSKNSQQLALVPGTFHRNSPSYQNPSTPASWLAGYFNYANSLNAQGWDAPMVWLVAGFFGWDELEVIPGEFWHGITHSTAAPILQTWQAQFNNQGYNTMAGFIESLDPASGLVTGWAVDRTAVIPPYVDIYVDGGYWGTTVPNGYRGDIANQYGINVSQWSFTLPYNDGGCHSIQAFAVAHTAESWNHTTLKTLIGSYFCF</sequence>
<name>A0A829Y738_9GAMM</name>
<dbReference type="Proteomes" id="UP000445000">
    <property type="component" value="Unassembled WGS sequence"/>
</dbReference>
<dbReference type="EMBL" id="BLJN01000001">
    <property type="protein sequence ID" value="GFE78596.1"/>
    <property type="molecule type" value="Genomic_DNA"/>
</dbReference>
<organism evidence="1 2">
    <name type="scientific">Steroidobacter agaridevorans</name>
    <dbReference type="NCBI Taxonomy" id="2695856"/>
    <lineage>
        <taxon>Bacteria</taxon>
        <taxon>Pseudomonadati</taxon>
        <taxon>Pseudomonadota</taxon>
        <taxon>Gammaproteobacteria</taxon>
        <taxon>Steroidobacterales</taxon>
        <taxon>Steroidobacteraceae</taxon>
        <taxon>Steroidobacter</taxon>
    </lineage>
</organism>
<evidence type="ECO:0000313" key="2">
    <source>
        <dbReference type="Proteomes" id="UP000445000"/>
    </source>
</evidence>
<gene>
    <name evidence="1" type="ORF">GCM10011487_05960</name>
</gene>
<accession>A0A829Y738</accession>